<feature type="region of interest" description="Disordered" evidence="5">
    <location>
        <begin position="1"/>
        <end position="25"/>
    </location>
</feature>
<evidence type="ECO:0000256" key="4">
    <source>
        <dbReference type="PIRNR" id="PIRNR036881"/>
    </source>
</evidence>
<dbReference type="PANTHER" id="PTHR14024">
    <property type="entry name" value="PERILIPIN"/>
    <property type="match status" value="1"/>
</dbReference>
<dbReference type="GO" id="GO:0019915">
    <property type="term" value="P:lipid storage"/>
    <property type="evidence" value="ECO:0007669"/>
    <property type="project" value="TreeGrafter"/>
</dbReference>
<keyword evidence="7" id="KW-1185">Reference proteome</keyword>
<dbReference type="PIRSF" id="PIRSF036881">
    <property type="entry name" value="PAT"/>
    <property type="match status" value="1"/>
</dbReference>
<dbReference type="Pfam" id="PF03036">
    <property type="entry name" value="Perilipin"/>
    <property type="match status" value="1"/>
</dbReference>
<dbReference type="GO" id="GO:0005811">
    <property type="term" value="C:lipid droplet"/>
    <property type="evidence" value="ECO:0007669"/>
    <property type="project" value="UniProtKB-SubCell"/>
</dbReference>
<dbReference type="Gene3D" id="3.30.720.170">
    <property type="entry name" value="Perilipin, alpha-beta domain"/>
    <property type="match status" value="1"/>
</dbReference>
<dbReference type="OMA" id="ISSACDM"/>
<dbReference type="SUPFAM" id="SSF109775">
    <property type="entry name" value="Mannose-6-phosphate receptor binding protein 1 (Tip47), C-terminal domain"/>
    <property type="match status" value="1"/>
</dbReference>
<dbReference type="PANTHER" id="PTHR14024:SF51">
    <property type="entry name" value="PERILIPIN-RELATED"/>
    <property type="match status" value="1"/>
</dbReference>
<reference evidence="6" key="2">
    <citation type="submission" date="2025-09" db="UniProtKB">
        <authorList>
            <consortium name="Ensembl"/>
        </authorList>
    </citation>
    <scope>IDENTIFICATION</scope>
</reference>
<proteinExistence type="inferred from homology"/>
<evidence type="ECO:0000256" key="1">
    <source>
        <dbReference type="ARBA" id="ARBA00004502"/>
    </source>
</evidence>
<evidence type="ECO:0000256" key="5">
    <source>
        <dbReference type="SAM" id="MobiDB-lite"/>
    </source>
</evidence>
<evidence type="ECO:0000313" key="7">
    <source>
        <dbReference type="Proteomes" id="UP000694380"/>
    </source>
</evidence>
<reference evidence="6" key="1">
    <citation type="submission" date="2025-08" db="UniProtKB">
        <authorList>
            <consortium name="Ensembl"/>
        </authorList>
    </citation>
    <scope>IDENTIFICATION</scope>
</reference>
<protein>
    <recommendedName>
        <fullName evidence="4">Perilipin</fullName>
    </recommendedName>
</protein>
<dbReference type="Gene3D" id="1.20.120.340">
    <property type="entry name" value="Flagellar protein FliS"/>
    <property type="match status" value="1"/>
</dbReference>
<accession>A0A8C3I3Q5</accession>
<evidence type="ECO:0000313" key="6">
    <source>
        <dbReference type="Ensembl" id="ENSCPBP00000027052.1"/>
    </source>
</evidence>
<dbReference type="InterPro" id="IPR004279">
    <property type="entry name" value="Perilipin"/>
</dbReference>
<sequence length="425" mass="46701">MQKTDTPSPHKASLSQPEPQSQDNSNVVSRVANLPLVRSACDLVSMVYICTKESHPHIRSLCDVAAKGVKTMTEATINCAQPVLTKLEPQIATANEFACKGLEKLEEKLPILQQPTDKVLLDAKELVTGTRDAMNSKVTEVLDKTMQAAKSAVTSSMSTVMGSRLGLVAVHGTEAVQEKSADLVDHSLPITDDELAKLAASVKGFEVASVEQQQKYFVRLGSLSPELRQCAYLQSMGKVRLLHQSMQENLSQIQHTIDLIQNVKQSVGKKLHKGQQKLHQLCLEWTKKELAVIDKGSAQPEQVDTLVLVMSWRITQQLQTMCLNLVIIIQGLPTSIQDKMQQAHHNLQEVHAVCSKASSFQGLSTSILTCSKQKLLRAQEYVVHNAPLSWLVGPFTSCGRTAAELQHRENTGRSRGMTFVLPESG</sequence>
<dbReference type="GO" id="GO:0010890">
    <property type="term" value="P:positive regulation of triglyceride storage"/>
    <property type="evidence" value="ECO:0007669"/>
    <property type="project" value="TreeGrafter"/>
</dbReference>
<dbReference type="GO" id="GO:0005829">
    <property type="term" value="C:cytosol"/>
    <property type="evidence" value="ECO:0007669"/>
    <property type="project" value="TreeGrafter"/>
</dbReference>
<comment type="similarity">
    <text evidence="2 4">Belongs to the perilipin family.</text>
</comment>
<name>A0A8C3I3Q5_CHRPI</name>
<comment type="subcellular location">
    <subcellularLocation>
        <location evidence="1">Lipid droplet</location>
    </subcellularLocation>
</comment>
<dbReference type="Proteomes" id="UP000694380">
    <property type="component" value="Unplaced"/>
</dbReference>
<evidence type="ECO:0000256" key="3">
    <source>
        <dbReference type="ARBA" id="ARBA00022677"/>
    </source>
</evidence>
<evidence type="ECO:0000256" key="2">
    <source>
        <dbReference type="ARBA" id="ARBA00006311"/>
    </source>
</evidence>
<organism evidence="6 7">
    <name type="scientific">Chrysemys picta bellii</name>
    <name type="common">Western painted turtle</name>
    <name type="synonym">Emys bellii</name>
    <dbReference type="NCBI Taxonomy" id="8478"/>
    <lineage>
        <taxon>Eukaryota</taxon>
        <taxon>Metazoa</taxon>
        <taxon>Chordata</taxon>
        <taxon>Craniata</taxon>
        <taxon>Vertebrata</taxon>
        <taxon>Euteleostomi</taxon>
        <taxon>Archelosauria</taxon>
        <taxon>Testudinata</taxon>
        <taxon>Testudines</taxon>
        <taxon>Cryptodira</taxon>
        <taxon>Durocryptodira</taxon>
        <taxon>Testudinoidea</taxon>
        <taxon>Emydidae</taxon>
        <taxon>Chrysemys</taxon>
    </lineage>
</organism>
<dbReference type="Ensembl" id="ENSCPBT00000031849.1">
    <property type="protein sequence ID" value="ENSCPBP00000027052.1"/>
    <property type="gene ID" value="ENSCPBG00000019171.1"/>
</dbReference>
<dbReference type="AlphaFoldDB" id="A0A8C3I3Q5"/>
<keyword evidence="3" id="KW-0551">Lipid droplet</keyword>
<dbReference type="GeneTree" id="ENSGT00950000182920"/>